<evidence type="ECO:0000313" key="2">
    <source>
        <dbReference type="EMBL" id="CAH0478639.1"/>
    </source>
</evidence>
<proteinExistence type="predicted"/>
<dbReference type="EMBL" id="CAKKTJ010000264">
    <property type="protein sequence ID" value="CAH0478639.1"/>
    <property type="molecule type" value="Genomic_DNA"/>
</dbReference>
<dbReference type="EMBL" id="CAKLCB010000345">
    <property type="protein sequence ID" value="CAH0520286.1"/>
    <property type="molecule type" value="Genomic_DNA"/>
</dbReference>
<evidence type="ECO:0000313" key="4">
    <source>
        <dbReference type="Proteomes" id="UP001158986"/>
    </source>
</evidence>
<sequence length="194" mass="22411">MSNYGRVFLARTKDAAAKKFEHFLEFFERQFECRITDLRTDKCGEYQTVDLFCKTTDVQSIRPTSSTEVPPTRTRSAHRSLLEVVTGQAPESRNIVVFGSYFTVYRDPVTTNFAHRAQVDSILGCSNETMGFRVYFQKDNKFITTQHVQNIETLNEAQNRQLQLELDDDDRADADEGALEQPRRQHTSKSKQKN</sequence>
<evidence type="ECO:0000313" key="3">
    <source>
        <dbReference type="EMBL" id="CAH0520286.1"/>
    </source>
</evidence>
<keyword evidence="4" id="KW-1185">Reference proteome</keyword>
<comment type="caution">
    <text evidence="2">The sequence shown here is derived from an EMBL/GenBank/DDBJ whole genome shotgun (WGS) entry which is preliminary data.</text>
</comment>
<protein>
    <recommendedName>
        <fullName evidence="6">Integrase catalytic domain-containing protein</fullName>
    </recommendedName>
</protein>
<gene>
    <name evidence="3" type="ORF">PBS001_LOCUS6777</name>
    <name evidence="2" type="ORF">PBS003_LOCUS5329</name>
</gene>
<accession>A0AAU9KXY8</accession>
<evidence type="ECO:0000256" key="1">
    <source>
        <dbReference type="SAM" id="MobiDB-lite"/>
    </source>
</evidence>
<evidence type="ECO:0008006" key="6">
    <source>
        <dbReference type="Google" id="ProtNLM"/>
    </source>
</evidence>
<dbReference type="AlphaFoldDB" id="A0AAU9KXY8"/>
<name>A0AAU9KXY8_9STRA</name>
<reference evidence="2 4" key="1">
    <citation type="submission" date="2021-11" db="EMBL/GenBank/DDBJ databases">
        <authorList>
            <person name="Islam A."/>
            <person name="Islam S."/>
            <person name="Flora M.S."/>
            <person name="Rahman M."/>
            <person name="Ziaur R.M."/>
            <person name="Epstein J.H."/>
            <person name="Hassan M."/>
            <person name="Klassen M."/>
            <person name="Woodard K."/>
            <person name="Webb A."/>
            <person name="Webby R.J."/>
            <person name="El Zowalaty M.E."/>
        </authorList>
    </citation>
    <scope>NUCLEOTIDE SEQUENCE</scope>
    <source>
        <strain evidence="3">Pbs1</strain>
        <strain evidence="2">Pbs3</strain>
    </source>
</reference>
<feature type="region of interest" description="Disordered" evidence="1">
    <location>
        <begin position="165"/>
        <end position="194"/>
    </location>
</feature>
<dbReference type="Proteomes" id="UP001158986">
    <property type="component" value="Unassembled WGS sequence"/>
</dbReference>
<organism evidence="2 5">
    <name type="scientific">Peronospora belbahrii</name>
    <dbReference type="NCBI Taxonomy" id="622444"/>
    <lineage>
        <taxon>Eukaryota</taxon>
        <taxon>Sar</taxon>
        <taxon>Stramenopiles</taxon>
        <taxon>Oomycota</taxon>
        <taxon>Peronosporomycetes</taxon>
        <taxon>Peronosporales</taxon>
        <taxon>Peronosporaceae</taxon>
        <taxon>Peronospora</taxon>
    </lineage>
</organism>
<feature type="compositionally biased region" description="Basic residues" evidence="1">
    <location>
        <begin position="184"/>
        <end position="194"/>
    </location>
</feature>
<feature type="compositionally biased region" description="Acidic residues" evidence="1">
    <location>
        <begin position="165"/>
        <end position="178"/>
    </location>
</feature>
<dbReference type="Proteomes" id="UP001160483">
    <property type="component" value="Unassembled WGS sequence"/>
</dbReference>
<evidence type="ECO:0000313" key="5">
    <source>
        <dbReference type="Proteomes" id="UP001160483"/>
    </source>
</evidence>